<proteinExistence type="predicted"/>
<sequence>MFMLFMLPVIFILMYDPLFLEGLLFISSLCIFIFLFALLNNWYHIIMILMFLEMMMLLIFLITMTLCLNLFTLNFLFLFSTFMVIEASLGVSILTLITRSHGNDFLLIF</sequence>
<protein>
    <submittedName>
        <fullName evidence="2">NADH dehydrogenase subunit 4L</fullName>
    </submittedName>
</protein>
<gene>
    <name evidence="2" type="primary">ND4L</name>
</gene>
<reference evidence="3" key="2">
    <citation type="submission" date="2021-04" db="EMBL/GenBank/DDBJ databases">
        <authorList>
            <person name="Zhang X."/>
        </authorList>
    </citation>
    <scope>NUCLEOTIDE SEQUENCE</scope>
</reference>
<dbReference type="CTD" id="4539"/>
<feature type="transmembrane region" description="Helical" evidence="1">
    <location>
        <begin position="45"/>
        <end position="68"/>
    </location>
</feature>
<dbReference type="EMBL" id="MW971441">
    <property type="protein sequence ID" value="UDF84357.1"/>
    <property type="molecule type" value="Genomic_DNA"/>
</dbReference>
<dbReference type="EMBL" id="MW971443">
    <property type="protein sequence ID" value="UDF84383.1"/>
    <property type="molecule type" value="Genomic_DNA"/>
</dbReference>
<geneLocation type="mitochondrion" evidence="2"/>
<accession>A0A6G6YBI7</accession>
<reference evidence="2" key="1">
    <citation type="submission" date="2020-01" db="EMBL/GenBank/DDBJ databases">
        <authorList>
            <person name="Zhang X.X."/>
        </authorList>
    </citation>
    <scope>NUCLEOTIDE SEQUENCE</scope>
</reference>
<evidence type="ECO:0000313" key="2">
    <source>
        <dbReference type="EMBL" id="QIG86769.1"/>
    </source>
</evidence>
<dbReference type="Gene3D" id="1.10.287.3510">
    <property type="match status" value="1"/>
</dbReference>
<keyword evidence="2" id="KW-0496">Mitochondrion</keyword>
<dbReference type="GeneID" id="54100449"/>
<dbReference type="EMBL" id="MW971444">
    <property type="protein sequence ID" value="UDF84396.1"/>
    <property type="molecule type" value="Genomic_DNA"/>
</dbReference>
<dbReference type="EMBL" id="MW971446">
    <property type="protein sequence ID" value="UDF84422.1"/>
    <property type="molecule type" value="Genomic_DNA"/>
</dbReference>
<name>A0A6G6YBI7_9MAXI</name>
<dbReference type="EMBL" id="MW971445">
    <property type="protein sequence ID" value="UDF84409.1"/>
    <property type="molecule type" value="Genomic_DNA"/>
</dbReference>
<keyword evidence="1" id="KW-0472">Membrane</keyword>
<feature type="transmembrane region" description="Helical" evidence="1">
    <location>
        <begin position="75"/>
        <end position="97"/>
    </location>
</feature>
<dbReference type="EMBL" id="MW971442">
    <property type="protein sequence ID" value="UDF84370.1"/>
    <property type="molecule type" value="Genomic_DNA"/>
</dbReference>
<keyword evidence="1" id="KW-0812">Transmembrane</keyword>
<dbReference type="EMBL" id="MN927223">
    <property type="protein sequence ID" value="QIG86769.1"/>
    <property type="molecule type" value="Genomic_DNA"/>
</dbReference>
<feature type="transmembrane region" description="Helical" evidence="1">
    <location>
        <begin position="12"/>
        <end position="39"/>
    </location>
</feature>
<dbReference type="RefSeq" id="YP_009744759.1">
    <property type="nucleotide sequence ID" value="NC_046743.1"/>
</dbReference>
<keyword evidence="1" id="KW-1133">Transmembrane helix</keyword>
<evidence type="ECO:0000256" key="1">
    <source>
        <dbReference type="SAM" id="Phobius"/>
    </source>
</evidence>
<evidence type="ECO:0000313" key="3">
    <source>
        <dbReference type="EMBL" id="UDF84357.1"/>
    </source>
</evidence>
<organism evidence="2">
    <name type="scientific">Phyllodiaptomus tunguidus</name>
    <dbReference type="NCBI Taxonomy" id="2690417"/>
    <lineage>
        <taxon>Eukaryota</taxon>
        <taxon>Metazoa</taxon>
        <taxon>Ecdysozoa</taxon>
        <taxon>Arthropoda</taxon>
        <taxon>Crustacea</taxon>
        <taxon>Multicrustacea</taxon>
        <taxon>Hexanauplia</taxon>
        <taxon>Copepoda</taxon>
        <taxon>Calanoida</taxon>
        <taxon>Diaptomidae</taxon>
        <taxon>Phyllodiaptomus</taxon>
    </lineage>
</organism>
<dbReference type="AlphaFoldDB" id="A0A6G6YBI7"/>